<gene>
    <name evidence="1" type="ORF">AVEN_195418_1</name>
</gene>
<dbReference type="Proteomes" id="UP000499080">
    <property type="component" value="Unassembled WGS sequence"/>
</dbReference>
<reference evidence="1 2" key="1">
    <citation type="journal article" date="2019" name="Sci. Rep.">
        <title>Orb-weaving spider Araneus ventricosus genome elucidates the spidroin gene catalogue.</title>
        <authorList>
            <person name="Kono N."/>
            <person name="Nakamura H."/>
            <person name="Ohtoshi R."/>
            <person name="Moran D.A.P."/>
            <person name="Shinohara A."/>
            <person name="Yoshida Y."/>
            <person name="Fujiwara M."/>
            <person name="Mori M."/>
            <person name="Tomita M."/>
            <person name="Arakawa K."/>
        </authorList>
    </citation>
    <scope>NUCLEOTIDE SEQUENCE [LARGE SCALE GENOMIC DNA]</scope>
</reference>
<accession>A0A4Y2K5E5</accession>
<sequence>MDVFSNDKYDDNALFHAPRYFLFAHHSSNSQTALNRLQPEQNGGGGSILSPSHRGCAVWLVYKQISPGHICITLHNKYVFREREEMK</sequence>
<dbReference type="EMBL" id="BGPR01004246">
    <property type="protein sequence ID" value="GBM97561.1"/>
    <property type="molecule type" value="Genomic_DNA"/>
</dbReference>
<protein>
    <submittedName>
        <fullName evidence="1">Uncharacterized protein</fullName>
    </submittedName>
</protein>
<evidence type="ECO:0000313" key="1">
    <source>
        <dbReference type="EMBL" id="GBM97561.1"/>
    </source>
</evidence>
<organism evidence="1 2">
    <name type="scientific">Araneus ventricosus</name>
    <name type="common">Orbweaver spider</name>
    <name type="synonym">Epeira ventricosa</name>
    <dbReference type="NCBI Taxonomy" id="182803"/>
    <lineage>
        <taxon>Eukaryota</taxon>
        <taxon>Metazoa</taxon>
        <taxon>Ecdysozoa</taxon>
        <taxon>Arthropoda</taxon>
        <taxon>Chelicerata</taxon>
        <taxon>Arachnida</taxon>
        <taxon>Araneae</taxon>
        <taxon>Araneomorphae</taxon>
        <taxon>Entelegynae</taxon>
        <taxon>Araneoidea</taxon>
        <taxon>Araneidae</taxon>
        <taxon>Araneus</taxon>
    </lineage>
</organism>
<comment type="caution">
    <text evidence="1">The sequence shown here is derived from an EMBL/GenBank/DDBJ whole genome shotgun (WGS) entry which is preliminary data.</text>
</comment>
<keyword evidence="2" id="KW-1185">Reference proteome</keyword>
<name>A0A4Y2K5E5_ARAVE</name>
<evidence type="ECO:0000313" key="2">
    <source>
        <dbReference type="Proteomes" id="UP000499080"/>
    </source>
</evidence>
<dbReference type="AlphaFoldDB" id="A0A4Y2K5E5"/>
<proteinExistence type="predicted"/>